<reference evidence="3 4" key="1">
    <citation type="submission" date="2017-05" db="EMBL/GenBank/DDBJ databases">
        <title>Lactobacillus nurukis nov., sp. nov., isolated from nuruk.</title>
        <authorList>
            <person name="Kim S.-J."/>
        </authorList>
    </citation>
    <scope>NUCLEOTIDE SEQUENCE [LARGE SCALE GENOMIC DNA]</scope>
    <source>
        <strain evidence="3 4">SYF10-1a</strain>
    </source>
</reference>
<dbReference type="Pfam" id="PF03354">
    <property type="entry name" value="TerL_ATPase"/>
    <property type="match status" value="1"/>
</dbReference>
<evidence type="ECO:0000313" key="3">
    <source>
        <dbReference type="EMBL" id="PMD70264.1"/>
    </source>
</evidence>
<dbReference type="EMBL" id="NIPR01000022">
    <property type="protein sequence ID" value="PMD70264.1"/>
    <property type="molecule type" value="Genomic_DNA"/>
</dbReference>
<evidence type="ECO:0000259" key="1">
    <source>
        <dbReference type="Pfam" id="PF03354"/>
    </source>
</evidence>
<dbReference type="Gene3D" id="3.40.50.300">
    <property type="entry name" value="P-loop containing nucleotide triphosphate hydrolases"/>
    <property type="match status" value="1"/>
</dbReference>
<dbReference type="InterPro" id="IPR046461">
    <property type="entry name" value="TerL_ATPase"/>
</dbReference>
<dbReference type="OrthoDB" id="9760250at2"/>
<dbReference type="InterPro" id="IPR027417">
    <property type="entry name" value="P-loop_NTPase"/>
</dbReference>
<dbReference type="InterPro" id="IPR046462">
    <property type="entry name" value="TerL_nuclease"/>
</dbReference>
<protein>
    <submittedName>
        <fullName evidence="3">Terminase</fullName>
    </submittedName>
</protein>
<dbReference type="RefSeq" id="WP_102196252.1">
    <property type="nucleotide sequence ID" value="NZ_NIPR01000022.1"/>
</dbReference>
<dbReference type="Proteomes" id="UP000235649">
    <property type="component" value="Unassembled WGS sequence"/>
</dbReference>
<comment type="caution">
    <text evidence="3">The sequence shown here is derived from an EMBL/GenBank/DDBJ whole genome shotgun (WGS) entry which is preliminary data.</text>
</comment>
<organism evidence="3 4">
    <name type="scientific">Companilactobacillus nuruki</name>
    <dbReference type="NCBI Taxonomy" id="1993540"/>
    <lineage>
        <taxon>Bacteria</taxon>
        <taxon>Bacillati</taxon>
        <taxon>Bacillota</taxon>
        <taxon>Bacilli</taxon>
        <taxon>Lactobacillales</taxon>
        <taxon>Lactobacillaceae</taxon>
        <taxon>Companilactobacillus</taxon>
    </lineage>
</organism>
<proteinExistence type="predicted"/>
<feature type="domain" description="Terminase large subunit-like endonuclease" evidence="2">
    <location>
        <begin position="296"/>
        <end position="567"/>
    </location>
</feature>
<dbReference type="GO" id="GO:0004519">
    <property type="term" value="F:endonuclease activity"/>
    <property type="evidence" value="ECO:0007669"/>
    <property type="project" value="InterPro"/>
</dbReference>
<dbReference type="Pfam" id="PF20441">
    <property type="entry name" value="TerL_nuclease"/>
    <property type="match status" value="1"/>
</dbReference>
<dbReference type="InterPro" id="IPR005021">
    <property type="entry name" value="Terminase_largesu-like"/>
</dbReference>
<evidence type="ECO:0000259" key="2">
    <source>
        <dbReference type="Pfam" id="PF20441"/>
    </source>
</evidence>
<sequence>MTNSTNILDYSFTQLTKWWDKYRSDREGWAFLKEPSPILLTNYYAKMVVDGDIPASKEVVASCERHLKDLDRQGIDDFPWIFDEEKAWRPIRFIESKCKPSKGDFDQLVLQPWQHFVVGSMFGWVHRDTGYRRFREGLIFVGRKNGKTTLESGLADYMTGFDGERGANVYFLANAQKQAHKLFDESKAMIDASPFLSNRFVANNNEIRFPKRKCTIVPMSAEKTNKDGENLHFAVFDEIHEYKDYKLINVMKRSRGTRKQPLIIYISTAGTVLDGPLMDFVDNGQDCLKNYDDHIDERTFYYLAKLDDKQEANDPEMWVKANPNICLMEMVDMIGDYKKDRKNPQELADWITKQFNIFSETDELSFVNTETILKNNKNLNLKLLEGRDCTGGYDLSETEDFTAACLEFPLDDGGIFVLEKTWVPEARYKRDKNPERIKAWEQAGELEIIPGDYVKYEYVLDWFTEMSKTYQITKVMFDPAKALLLNKAMTDYGFDTQEVRQGFRTLGGPMQNLKELLLDSKVIYNNSKLFRWYLNNIKLIKDRNDNWMPQKQTLSRKIDGFAALLDAHVDVVNKLISKEGSNIEFLSFD</sequence>
<gene>
    <name evidence="3" type="ORF">CBP76_07165</name>
</gene>
<name>A0A2N7AU07_9LACO</name>
<dbReference type="AlphaFoldDB" id="A0A2N7AU07"/>
<keyword evidence="4" id="KW-1185">Reference proteome</keyword>
<accession>A0A2N7AU07</accession>
<evidence type="ECO:0000313" key="4">
    <source>
        <dbReference type="Proteomes" id="UP000235649"/>
    </source>
</evidence>
<dbReference type="PANTHER" id="PTHR41287:SF1">
    <property type="entry name" value="PROTEIN YMFN"/>
    <property type="match status" value="1"/>
</dbReference>
<feature type="domain" description="Terminase large subunit-like ATPase" evidence="1">
    <location>
        <begin position="112"/>
        <end position="276"/>
    </location>
</feature>
<dbReference type="PANTHER" id="PTHR41287">
    <property type="match status" value="1"/>
</dbReference>